<sequence>MVIKKKTYYKAKYGGRYTVTMLPGHGIGPEMMAYVREVFRYCGAPIDFEEINMDAERDDMDEVHMAITSIKRNGVALKGNIETKVNRPNFRSRNVELRQKLKLFAYVMHTKSFPGIITRHKGLDVIIIRQNTEGEYAMLEHEVFETYNIIALCDFGFVCCAIAERGNLDITQMRSTDKNRGGVVESLKICTMENSKQLAKYAFEYARKCNRKKVTAVHKANIMKLSDGLFLSEASKIAKDYPDIAFDNMIIDNCCMQMVSNPQQFDVMVTSNLYGNIIGNLVCGLVGGAGLLSGINYGERYAVFEPGTRNTGSSIVGKNIANPIAMLTAGADLLEHLKLNYHGSILRDAISQTVNVDKIHTPDLGGQATSLDVVQNIIKLIQAKSIKW</sequence>
<dbReference type="Gene3D" id="3.40.718.10">
    <property type="entry name" value="Isopropylmalate Dehydrogenase"/>
    <property type="match status" value="1"/>
</dbReference>
<reference evidence="4" key="2">
    <citation type="submission" date="2015-02" db="UniProtKB">
        <authorList>
            <consortium name="EnsemblMetazoa"/>
        </authorList>
    </citation>
    <scope>IDENTIFICATION</scope>
</reference>
<dbReference type="PANTHER" id="PTHR11835:SF60">
    <property type="entry name" value="ISOCITRATE DEHYDROGENASE [NAD] SUBUNIT, MITOCHONDRIAL"/>
    <property type="match status" value="1"/>
</dbReference>
<comment type="similarity">
    <text evidence="1">Belongs to the isocitrate and isopropylmalate dehydrogenases family.</text>
</comment>
<dbReference type="OMA" id="PWSCDYY"/>
<evidence type="ECO:0000259" key="3">
    <source>
        <dbReference type="SMART" id="SM01329"/>
    </source>
</evidence>
<dbReference type="HOGENOM" id="CLU_031953_0_1_1"/>
<keyword evidence="2" id="KW-0816">Tricarboxylic acid cycle</keyword>
<name>T1IJM3_STRMM</name>
<protein>
    <recommendedName>
        <fullName evidence="3">Isopropylmalate dehydrogenase-like domain-containing protein</fullName>
    </recommendedName>
</protein>
<dbReference type="GO" id="GO:0006099">
    <property type="term" value="P:tricarboxylic acid cycle"/>
    <property type="evidence" value="ECO:0007669"/>
    <property type="project" value="UniProtKB-KW"/>
</dbReference>
<dbReference type="GO" id="GO:0006102">
    <property type="term" value="P:isocitrate metabolic process"/>
    <property type="evidence" value="ECO:0007669"/>
    <property type="project" value="TreeGrafter"/>
</dbReference>
<accession>T1IJM3</accession>
<evidence type="ECO:0000313" key="5">
    <source>
        <dbReference type="Proteomes" id="UP000014500"/>
    </source>
</evidence>
<evidence type="ECO:0000313" key="4">
    <source>
        <dbReference type="EnsemblMetazoa" id="SMAR001093-PA"/>
    </source>
</evidence>
<reference evidence="5" key="1">
    <citation type="submission" date="2011-05" db="EMBL/GenBank/DDBJ databases">
        <authorList>
            <person name="Richards S.R."/>
            <person name="Qu J."/>
            <person name="Jiang H."/>
            <person name="Jhangiani S.N."/>
            <person name="Agravi P."/>
            <person name="Goodspeed R."/>
            <person name="Gross S."/>
            <person name="Mandapat C."/>
            <person name="Jackson L."/>
            <person name="Mathew T."/>
            <person name="Pu L."/>
            <person name="Thornton R."/>
            <person name="Saada N."/>
            <person name="Wilczek-Boney K.B."/>
            <person name="Lee S."/>
            <person name="Kovar C."/>
            <person name="Wu Y."/>
            <person name="Scherer S.E."/>
            <person name="Worley K.C."/>
            <person name="Muzny D.M."/>
            <person name="Gibbs R."/>
        </authorList>
    </citation>
    <scope>NUCLEOTIDE SEQUENCE</scope>
    <source>
        <strain evidence="5">Brora</strain>
    </source>
</reference>
<evidence type="ECO:0000256" key="2">
    <source>
        <dbReference type="ARBA" id="ARBA00022532"/>
    </source>
</evidence>
<dbReference type="EMBL" id="JH430315">
    <property type="status" value="NOT_ANNOTATED_CDS"/>
    <property type="molecule type" value="Genomic_DNA"/>
</dbReference>
<dbReference type="PANTHER" id="PTHR11835">
    <property type="entry name" value="DECARBOXYLATING DEHYDROGENASES-ISOCITRATE, ISOPROPYLMALATE, TARTRATE"/>
    <property type="match status" value="1"/>
</dbReference>
<dbReference type="AlphaFoldDB" id="T1IJM3"/>
<dbReference type="SMART" id="SM01329">
    <property type="entry name" value="Iso_dh"/>
    <property type="match status" value="1"/>
</dbReference>
<dbReference type="Proteomes" id="UP000014500">
    <property type="component" value="Unassembled WGS sequence"/>
</dbReference>
<dbReference type="SUPFAM" id="SSF53659">
    <property type="entry name" value="Isocitrate/Isopropylmalate dehydrogenase-like"/>
    <property type="match status" value="1"/>
</dbReference>
<evidence type="ECO:0000256" key="1">
    <source>
        <dbReference type="ARBA" id="ARBA00007769"/>
    </source>
</evidence>
<proteinExistence type="inferred from homology"/>
<dbReference type="InterPro" id="IPR024084">
    <property type="entry name" value="IsoPropMal-DH-like_dom"/>
</dbReference>
<organism evidence="4 5">
    <name type="scientific">Strigamia maritima</name>
    <name type="common">European centipede</name>
    <name type="synonym">Geophilus maritimus</name>
    <dbReference type="NCBI Taxonomy" id="126957"/>
    <lineage>
        <taxon>Eukaryota</taxon>
        <taxon>Metazoa</taxon>
        <taxon>Ecdysozoa</taxon>
        <taxon>Arthropoda</taxon>
        <taxon>Myriapoda</taxon>
        <taxon>Chilopoda</taxon>
        <taxon>Pleurostigmophora</taxon>
        <taxon>Geophilomorpha</taxon>
        <taxon>Linotaeniidae</taxon>
        <taxon>Strigamia</taxon>
    </lineage>
</organism>
<keyword evidence="5" id="KW-1185">Reference proteome</keyword>
<dbReference type="eggNOG" id="KOG0784">
    <property type="taxonomic scope" value="Eukaryota"/>
</dbReference>
<dbReference type="Pfam" id="PF00180">
    <property type="entry name" value="Iso_dh"/>
    <property type="match status" value="1"/>
</dbReference>
<dbReference type="PhylomeDB" id="T1IJM3"/>
<dbReference type="STRING" id="126957.T1IJM3"/>
<dbReference type="EnsemblMetazoa" id="SMAR001093-RA">
    <property type="protein sequence ID" value="SMAR001093-PA"/>
    <property type="gene ID" value="SMAR001093"/>
</dbReference>
<dbReference type="GO" id="GO:0005739">
    <property type="term" value="C:mitochondrion"/>
    <property type="evidence" value="ECO:0007669"/>
    <property type="project" value="TreeGrafter"/>
</dbReference>
<feature type="domain" description="Isopropylmalate dehydrogenase-like" evidence="3">
    <location>
        <begin position="18"/>
        <end position="377"/>
    </location>
</feature>